<evidence type="ECO:0000313" key="2">
    <source>
        <dbReference type="EMBL" id="CCH71992.1"/>
    </source>
</evidence>
<dbReference type="STRING" id="1193182.BN11_1240013"/>
<reference evidence="2 3" key="1">
    <citation type="journal article" date="2013" name="ISME J.">
        <title>A metabolic model for members of the genus Tetrasphaera involved in enhanced biological phosphorus removal.</title>
        <authorList>
            <person name="Kristiansen R."/>
            <person name="Nguyen H.T.T."/>
            <person name="Saunders A.M."/>
            <person name="Nielsen J.L."/>
            <person name="Wimmer R."/>
            <person name="Le V.Q."/>
            <person name="McIlroy S.J."/>
            <person name="Petrovski S."/>
            <person name="Seviour R.J."/>
            <person name="Calteau A."/>
            <person name="Nielsen K.L."/>
            <person name="Nielsen P.H."/>
        </authorList>
    </citation>
    <scope>NUCLEOTIDE SEQUENCE [LARGE SCALE GENOMIC DNA]</scope>
    <source>
        <strain evidence="2 3">Ben110</strain>
    </source>
</reference>
<gene>
    <name evidence="2" type="ORF">BN11_1240013</name>
</gene>
<name>W6JTA0_9MICO</name>
<protein>
    <submittedName>
        <fullName evidence="2">Uncharacterized protein</fullName>
    </submittedName>
</protein>
<dbReference type="AlphaFoldDB" id="W6JTA0"/>
<keyword evidence="1" id="KW-0472">Membrane</keyword>
<keyword evidence="1" id="KW-1133">Transmembrane helix</keyword>
<dbReference type="EMBL" id="CAJA01000029">
    <property type="protein sequence ID" value="CCH71992.1"/>
    <property type="molecule type" value="Genomic_DNA"/>
</dbReference>
<organism evidence="2 3">
    <name type="scientific">Nostocoides australiense Ben110</name>
    <dbReference type="NCBI Taxonomy" id="1193182"/>
    <lineage>
        <taxon>Bacteria</taxon>
        <taxon>Bacillati</taxon>
        <taxon>Actinomycetota</taxon>
        <taxon>Actinomycetes</taxon>
        <taxon>Micrococcales</taxon>
        <taxon>Intrasporangiaceae</taxon>
        <taxon>Nostocoides</taxon>
    </lineage>
</organism>
<dbReference type="Proteomes" id="UP000035763">
    <property type="component" value="Unassembled WGS sequence"/>
</dbReference>
<comment type="caution">
    <text evidence="2">The sequence shown here is derived from an EMBL/GenBank/DDBJ whole genome shotgun (WGS) entry which is preliminary data.</text>
</comment>
<evidence type="ECO:0000313" key="3">
    <source>
        <dbReference type="Proteomes" id="UP000035763"/>
    </source>
</evidence>
<proteinExistence type="predicted"/>
<keyword evidence="1" id="KW-0812">Transmembrane</keyword>
<evidence type="ECO:0000256" key="1">
    <source>
        <dbReference type="SAM" id="Phobius"/>
    </source>
</evidence>
<keyword evidence="3" id="KW-1185">Reference proteome</keyword>
<accession>W6JTA0</accession>
<sequence length="58" mass="6118">MTLSGLETEPTPVSFTPAAGHDPNSFIPFGYAGVLGELVYGIWFFLCGRGSPVGSRRG</sequence>
<feature type="transmembrane region" description="Helical" evidence="1">
    <location>
        <begin position="26"/>
        <end position="47"/>
    </location>
</feature>